<dbReference type="Proteomes" id="UP000193100">
    <property type="component" value="Plasmid pSMR5"/>
</dbReference>
<evidence type="ECO:0000256" key="1">
    <source>
        <dbReference type="SAM" id="Phobius"/>
    </source>
</evidence>
<keyword evidence="1" id="KW-0472">Membrane</keyword>
<accession>A0A1W6KFT5</accession>
<feature type="transmembrane region" description="Helical" evidence="1">
    <location>
        <begin position="46"/>
        <end position="67"/>
    </location>
</feature>
<name>A0A1W6KFT5_9GAMM</name>
<dbReference type="EMBL" id="CP020932">
    <property type="protein sequence ID" value="ARM86263.1"/>
    <property type="molecule type" value="Genomic_DNA"/>
</dbReference>
<geneLocation type="plasmid" evidence="3">
    <name>psmr5</name>
</geneLocation>
<keyword evidence="2" id="KW-0614">Plasmid</keyword>
<dbReference type="GeneID" id="77258142"/>
<evidence type="ECO:0000313" key="2">
    <source>
        <dbReference type="EMBL" id="ARM86263.1"/>
    </source>
</evidence>
<dbReference type="RefSeq" id="WP_085682215.1">
    <property type="nucleotide sequence ID" value="NZ_CP020932.1"/>
</dbReference>
<evidence type="ECO:0000313" key="3">
    <source>
        <dbReference type="Proteomes" id="UP000193100"/>
    </source>
</evidence>
<organism evidence="2 3">
    <name type="scientific">Marinobacter salarius</name>
    <dbReference type="NCBI Taxonomy" id="1420917"/>
    <lineage>
        <taxon>Bacteria</taxon>
        <taxon>Pseudomonadati</taxon>
        <taxon>Pseudomonadota</taxon>
        <taxon>Gammaproteobacteria</taxon>
        <taxon>Pseudomonadales</taxon>
        <taxon>Marinobacteraceae</taxon>
        <taxon>Marinobacter</taxon>
    </lineage>
</organism>
<keyword evidence="1" id="KW-1133">Transmembrane helix</keyword>
<protein>
    <submittedName>
        <fullName evidence="2">Uncharacterized protein</fullName>
    </submittedName>
</protein>
<reference evidence="2 3" key="1">
    <citation type="submission" date="2017-04" db="EMBL/GenBank/DDBJ databases">
        <title>Genome Sequence of Marinobacter salarius strain SMR5 Isolated from a culture of the Diatom Skeletonema marinoi.</title>
        <authorList>
            <person name="Topel M."/>
            <person name="Pinder M.I.M."/>
            <person name="Johansson O.N."/>
            <person name="Kourtchenko O."/>
            <person name="Godhe A."/>
            <person name="Clarke A.K."/>
        </authorList>
    </citation>
    <scope>NUCLEOTIDE SEQUENCE [LARGE SCALE GENOMIC DNA]</scope>
    <source>
        <strain evidence="2 3">SMR5</strain>
        <plasmid evidence="3">Plasmid psmr5</plasmid>
    </source>
</reference>
<keyword evidence="1" id="KW-0812">Transmembrane</keyword>
<gene>
    <name evidence="2" type="ORF">MARSALSMR5_04246</name>
</gene>
<sequence>MTRDFKIILLLAVGPLLAFWGWQSGLISSQVALGSSPDQFAALPDHWGWCMASLVLVAIKFAVAIALQPVIWAHEFINNDADKHRS</sequence>
<dbReference type="AlphaFoldDB" id="A0A1W6KFT5"/>
<proteinExistence type="predicted"/>
<feature type="transmembrane region" description="Helical" evidence="1">
    <location>
        <begin position="7"/>
        <end position="26"/>
    </location>
</feature>